<gene>
    <name evidence="12" type="ORF">PSYICH_LOCUS518</name>
</gene>
<dbReference type="Pfam" id="PF00088">
    <property type="entry name" value="Trefoil"/>
    <property type="match status" value="1"/>
</dbReference>
<dbReference type="Proteomes" id="UP001153636">
    <property type="component" value="Chromosome 1"/>
</dbReference>
<evidence type="ECO:0000313" key="12">
    <source>
        <dbReference type="EMBL" id="CAH1099904.1"/>
    </source>
</evidence>
<keyword evidence="3 9" id="KW-0378">Hydrolase</keyword>
<keyword evidence="5" id="KW-1015">Disulfide bond</keyword>
<dbReference type="SUPFAM" id="SSF51011">
    <property type="entry name" value="Glycosyl hydrolase domain"/>
    <property type="match status" value="1"/>
</dbReference>
<dbReference type="FunFam" id="2.60.40.1180:FF:000001">
    <property type="entry name" value="Maltase-glucoamylase, intestinal"/>
    <property type="match status" value="1"/>
</dbReference>
<dbReference type="CDD" id="cd14752">
    <property type="entry name" value="GH31_N"/>
    <property type="match status" value="1"/>
</dbReference>
<evidence type="ECO:0000256" key="1">
    <source>
        <dbReference type="ARBA" id="ARBA00004370"/>
    </source>
</evidence>
<evidence type="ECO:0000313" key="13">
    <source>
        <dbReference type="Proteomes" id="UP001153636"/>
    </source>
</evidence>
<dbReference type="SUPFAM" id="SSF74650">
    <property type="entry name" value="Galactose mutarotase-like"/>
    <property type="match status" value="1"/>
</dbReference>
<feature type="domain" description="P-type" evidence="11">
    <location>
        <begin position="146"/>
        <end position="201"/>
    </location>
</feature>
<evidence type="ECO:0000256" key="5">
    <source>
        <dbReference type="ARBA" id="ARBA00023157"/>
    </source>
</evidence>
<dbReference type="GO" id="GO:0004558">
    <property type="term" value="F:alpha-1,4-glucosidase activity"/>
    <property type="evidence" value="ECO:0007669"/>
    <property type="project" value="TreeGrafter"/>
</dbReference>
<dbReference type="InterPro" id="IPR044913">
    <property type="entry name" value="P_trefoil_dom_sf"/>
</dbReference>
<evidence type="ECO:0000256" key="9">
    <source>
        <dbReference type="RuleBase" id="RU361185"/>
    </source>
</evidence>
<dbReference type="InterPro" id="IPR013780">
    <property type="entry name" value="Glyco_hydro_b"/>
</dbReference>
<keyword evidence="6" id="KW-0325">Glycoprotein</keyword>
<proteinExistence type="inferred from homology"/>
<organism evidence="12 13">
    <name type="scientific">Psylliodes chrysocephalus</name>
    <dbReference type="NCBI Taxonomy" id="3402493"/>
    <lineage>
        <taxon>Eukaryota</taxon>
        <taxon>Metazoa</taxon>
        <taxon>Ecdysozoa</taxon>
        <taxon>Arthropoda</taxon>
        <taxon>Hexapoda</taxon>
        <taxon>Insecta</taxon>
        <taxon>Pterygota</taxon>
        <taxon>Neoptera</taxon>
        <taxon>Endopterygota</taxon>
        <taxon>Coleoptera</taxon>
        <taxon>Polyphaga</taxon>
        <taxon>Cucujiformia</taxon>
        <taxon>Chrysomeloidea</taxon>
        <taxon>Chrysomelidae</taxon>
        <taxon>Galerucinae</taxon>
        <taxon>Alticini</taxon>
        <taxon>Psylliodes</taxon>
    </lineage>
</organism>
<dbReference type="PANTHER" id="PTHR22762">
    <property type="entry name" value="ALPHA-GLUCOSIDASE"/>
    <property type="match status" value="1"/>
</dbReference>
<keyword evidence="7 9" id="KW-0326">Glycosidase</keyword>
<dbReference type="Pfam" id="PF21365">
    <property type="entry name" value="Glyco_hydro_31_3rd"/>
    <property type="match status" value="1"/>
</dbReference>
<keyword evidence="13" id="KW-1185">Reference proteome</keyword>
<keyword evidence="4 10" id="KW-0472">Membrane</keyword>
<dbReference type="Gene3D" id="2.60.40.1180">
    <property type="entry name" value="Golgi alpha-mannosidase II"/>
    <property type="match status" value="2"/>
</dbReference>
<dbReference type="InterPro" id="IPR025887">
    <property type="entry name" value="Glyco_hydro_31_N_dom"/>
</dbReference>
<reference evidence="12" key="1">
    <citation type="submission" date="2022-01" db="EMBL/GenBank/DDBJ databases">
        <authorList>
            <person name="King R."/>
        </authorList>
    </citation>
    <scope>NUCLEOTIDE SEQUENCE</scope>
</reference>
<comment type="subcellular location">
    <subcellularLocation>
        <location evidence="1">Membrane</location>
    </subcellularLocation>
</comment>
<dbReference type="Gene3D" id="2.60.40.1760">
    <property type="entry name" value="glycosyl hydrolase (family 31)"/>
    <property type="match status" value="1"/>
</dbReference>
<dbReference type="GO" id="GO:0005975">
    <property type="term" value="P:carbohydrate metabolic process"/>
    <property type="evidence" value="ECO:0007669"/>
    <property type="project" value="InterPro"/>
</dbReference>
<accession>A0A9P0G2X7</accession>
<evidence type="ECO:0000259" key="11">
    <source>
        <dbReference type="PROSITE" id="PS51448"/>
    </source>
</evidence>
<dbReference type="EMBL" id="OV651813">
    <property type="protein sequence ID" value="CAH1099904.1"/>
    <property type="molecule type" value="Genomic_DNA"/>
</dbReference>
<dbReference type="OrthoDB" id="1334205at2759"/>
<dbReference type="InterPro" id="IPR000322">
    <property type="entry name" value="Glyco_hydro_31_TIM"/>
</dbReference>
<evidence type="ECO:0000256" key="4">
    <source>
        <dbReference type="ARBA" id="ARBA00023136"/>
    </source>
</evidence>
<keyword evidence="10" id="KW-1133">Transmembrane helix</keyword>
<dbReference type="SMART" id="SM00018">
    <property type="entry name" value="PD"/>
    <property type="match status" value="1"/>
</dbReference>
<evidence type="ECO:0000256" key="3">
    <source>
        <dbReference type="ARBA" id="ARBA00022801"/>
    </source>
</evidence>
<comment type="caution">
    <text evidence="8">Lacks conserved residue(s) required for the propagation of feature annotation.</text>
</comment>
<dbReference type="InterPro" id="IPR017853">
    <property type="entry name" value="GH"/>
</dbReference>
<keyword evidence="10" id="KW-0812">Transmembrane</keyword>
<dbReference type="Gene3D" id="4.10.110.10">
    <property type="entry name" value="Spasmolytic Protein, domain 1"/>
    <property type="match status" value="1"/>
</dbReference>
<evidence type="ECO:0000256" key="10">
    <source>
        <dbReference type="SAM" id="Phobius"/>
    </source>
</evidence>
<dbReference type="GO" id="GO:0030246">
    <property type="term" value="F:carbohydrate binding"/>
    <property type="evidence" value="ECO:0007669"/>
    <property type="project" value="InterPro"/>
</dbReference>
<protein>
    <recommendedName>
        <fullName evidence="11">P-type domain-containing protein</fullName>
    </recommendedName>
</protein>
<dbReference type="InterPro" id="IPR048395">
    <property type="entry name" value="Glyco_hydro_31_C"/>
</dbReference>
<dbReference type="PROSITE" id="PS00707">
    <property type="entry name" value="GLYCOSYL_HYDROL_F31_2"/>
    <property type="match status" value="1"/>
</dbReference>
<evidence type="ECO:0000256" key="7">
    <source>
        <dbReference type="ARBA" id="ARBA00023295"/>
    </source>
</evidence>
<sequence length="1008" mass="114665">MRIRDFIRSFRARNSRQVSATNLVSFEAFHGENDNKFSYIRSAQRKSNSVPSQNEGYLSGYIRFKETNTKPVLRPSLPIILVIFVLTAVFILLPIIYLVNCFRFSFDNQEFYHRGPAFLNTTVIIKNQNKHDTLSELPVPPKPRPDQCRLLHDIDKYDCYPEVDADEQKCEARGCCWMPKKIKRSSSVQVPLDVPYCFYPPNYNTYNVINITETSFGLIAFLKRQYRTAYPDDVEVIKMIVKYETDTRLRVKIVDPNNFRFESPYPEVPIVDKASINVTYIFKIDTFKPGFRVIRKVDKITIFDSNDFINFIYSNQLLQISSKLPSKYIYGIGEHRSHLLLSTQWTRYTLFNHDEIPTDNKNTYGSHPFYLAMEESGKSHGVFLLNSNAMDVILQPTPAITFRTIGGILDLYFFLGPTPSDVVSQYTDLIGRPYMPPYWSLGFHLCRFGYKTLDETKKVMQRNIDAGIPLDTQWNDLDYMNNSNDFTYDHDNFEGLPAFIKDLHARGMHYIPLVDPGVSASEVRGSYPPYDIGIEMDIFVKNASGQPFIGKVWNKVSTVWPDFTNPTAVDYWTLMLKTLHKEIQFDGAWIDMNEPSNFLSGSFEGCPESPFDNPPYTPDVDGGVLYDKTMCMTAKHYAGSHYNVHNLYGLTEAIVTSFAMAEIRGKRPMVISRSSFSGLGHYAGHWSGDVWSSWDDMALSIPGILSFSLYGVPLMGADICGFNGNTTSTLCNRWMQLGAFYPFSRNHNTDDGVDQDPVAMGKQVIASSVKALTVRYQLLPYLYTLFYKAHVSGETVARPLFFEYPQDINTYGIDSQFLWGPALMIIPVLKENDVSVYAYIPKGTWFDYYTRRGFYSDGQNYTMGAPLDTIPLLVRGGHILPLQAAKSTTTESRMSKFELLVASDDSKYAVGQLYWDDGDSLNSYEEKKYSLITFELNGNALRSNTEFVGSEIPPNLTSVTVLGVAQKPKSVLMNGVAVKNVQFDKNTKTLSVDGLNTPLHSSFALEWK</sequence>
<dbReference type="Pfam" id="PF13802">
    <property type="entry name" value="Gal_mutarotas_2"/>
    <property type="match status" value="1"/>
</dbReference>
<dbReference type="InterPro" id="IPR030459">
    <property type="entry name" value="Glyco_hydro_31_CS"/>
</dbReference>
<feature type="transmembrane region" description="Helical" evidence="10">
    <location>
        <begin position="79"/>
        <end position="99"/>
    </location>
</feature>
<dbReference type="GO" id="GO:0016020">
    <property type="term" value="C:membrane"/>
    <property type="evidence" value="ECO:0007669"/>
    <property type="project" value="UniProtKB-SubCell"/>
</dbReference>
<dbReference type="PANTHER" id="PTHR22762:SF131">
    <property type="entry name" value="GLYCOSIDE HYDROLASE FAMILY 31 N-TERMINAL DOMAIN-CONTAINING PROTEIN"/>
    <property type="match status" value="1"/>
</dbReference>
<dbReference type="CDD" id="cd06602">
    <property type="entry name" value="GH31_MGAM_SI_GAA"/>
    <property type="match status" value="1"/>
</dbReference>
<dbReference type="Pfam" id="PF01055">
    <property type="entry name" value="Glyco_hydro_31_2nd"/>
    <property type="match status" value="1"/>
</dbReference>
<dbReference type="Gene3D" id="3.20.20.80">
    <property type="entry name" value="Glycosidases"/>
    <property type="match status" value="1"/>
</dbReference>
<dbReference type="InterPro" id="IPR000519">
    <property type="entry name" value="P_trefoil_dom"/>
</dbReference>
<dbReference type="SUPFAM" id="SSF51445">
    <property type="entry name" value="(Trans)glycosidases"/>
    <property type="match status" value="1"/>
</dbReference>
<dbReference type="AlphaFoldDB" id="A0A9P0G2X7"/>
<evidence type="ECO:0000256" key="8">
    <source>
        <dbReference type="PROSITE-ProRule" id="PRU00779"/>
    </source>
</evidence>
<evidence type="ECO:0000256" key="2">
    <source>
        <dbReference type="ARBA" id="ARBA00007806"/>
    </source>
</evidence>
<name>A0A9P0G2X7_9CUCU</name>
<dbReference type="CDD" id="cd00111">
    <property type="entry name" value="Trefoil"/>
    <property type="match status" value="1"/>
</dbReference>
<comment type="similarity">
    <text evidence="2 9">Belongs to the glycosyl hydrolase 31 family.</text>
</comment>
<dbReference type="PROSITE" id="PS51448">
    <property type="entry name" value="P_TREFOIL_2"/>
    <property type="match status" value="1"/>
</dbReference>
<dbReference type="InterPro" id="IPR011013">
    <property type="entry name" value="Gal_mutarotase_sf_dom"/>
</dbReference>
<evidence type="ECO:0000256" key="6">
    <source>
        <dbReference type="ARBA" id="ARBA00023180"/>
    </source>
</evidence>